<gene>
    <name evidence="2" type="ORF">J8273_0436</name>
</gene>
<dbReference type="AlphaFoldDB" id="A0A8J6E367"/>
<evidence type="ECO:0000313" key="2">
    <source>
        <dbReference type="EMBL" id="KAG9395216.1"/>
    </source>
</evidence>
<feature type="coiled-coil region" evidence="1">
    <location>
        <begin position="52"/>
        <end position="90"/>
    </location>
</feature>
<dbReference type="EMBL" id="JAHDYR010000012">
    <property type="protein sequence ID" value="KAG9395216.1"/>
    <property type="molecule type" value="Genomic_DNA"/>
</dbReference>
<dbReference type="Proteomes" id="UP000717585">
    <property type="component" value="Unassembled WGS sequence"/>
</dbReference>
<organism evidence="2 3">
    <name type="scientific">Carpediemonas membranifera</name>
    <dbReference type="NCBI Taxonomy" id="201153"/>
    <lineage>
        <taxon>Eukaryota</taxon>
        <taxon>Metamonada</taxon>
        <taxon>Carpediemonas-like organisms</taxon>
        <taxon>Carpediemonas</taxon>
    </lineage>
</organism>
<keyword evidence="3" id="KW-1185">Reference proteome</keyword>
<name>A0A8J6E367_9EUKA</name>
<accession>A0A8J6E367</accession>
<protein>
    <submittedName>
        <fullName evidence="2">Uncharacterized protein</fullName>
    </submittedName>
</protein>
<keyword evidence="1" id="KW-0175">Coiled coil</keyword>
<reference evidence="2" key="1">
    <citation type="submission" date="2021-05" db="EMBL/GenBank/DDBJ databases">
        <title>A free-living protist that lacks canonical eukaryotic 1 DNA replication and segregation systems.</title>
        <authorList>
            <person name="Salas-Leiva D.E."/>
            <person name="Tromer E.C."/>
            <person name="Curtis B.A."/>
            <person name="Jerlstrom-Hultqvist J."/>
            <person name="Kolisko M."/>
            <person name="Yi Z."/>
            <person name="Salas-Leiva J.S."/>
            <person name="Gallot-Lavallee L."/>
            <person name="Kops G.J.P.L."/>
            <person name="Archibald J.M."/>
            <person name="Simpson A.G.B."/>
            <person name="Roger A.J."/>
        </authorList>
    </citation>
    <scope>NUCLEOTIDE SEQUENCE</scope>
    <source>
        <strain evidence="2">BICM</strain>
    </source>
</reference>
<evidence type="ECO:0000256" key="1">
    <source>
        <dbReference type="SAM" id="Coils"/>
    </source>
</evidence>
<sequence length="140" mass="15598">MAEQVITAAKARYEDMMREFERWKAFSLQSIATERTAFISDNNELDVEEGEFDRLNSELNSSSRRIASLNAQLEEAKKVYSEACASFEETSAKVPQHTVYDEEVTANFYQDAGTGMAQGVVAGTMTDDVGTASKHVDWHG</sequence>
<comment type="caution">
    <text evidence="2">The sequence shown here is derived from an EMBL/GenBank/DDBJ whole genome shotgun (WGS) entry which is preliminary data.</text>
</comment>
<proteinExistence type="predicted"/>
<evidence type="ECO:0000313" key="3">
    <source>
        <dbReference type="Proteomes" id="UP000717585"/>
    </source>
</evidence>